<sequence>MGKYVDRPRYGCALGGALSLLRAIPRAIPIIHSSTGCGYNVYNGINAGAAYFGGGYCGGAALPSSNIIEKNVVFGGEDRLAEQVEKTIEIMDGDIYVIVTGCMVEMIGDDIYSVAREFEENDKPVIPVSTPSFQGNSYTGYDMVFSALAKEYIEAEEEKKVCKVNVIGIVPGEDVFYKGNLKEIKRILELIGIDSNTFVGEGETLDNFKEAGNASLTIVLSDVYGVETAKVFEEIHKIPYLLTGLPIGYLQVEKFLYEVGEALNIDNEVIEKALEAEKETYFDYFERITDIYNDIDLQRYGIVVADANYAPSVSRFISDELGWLPQLAMITDFLTEDQKSRLESRFENYDSELKPLVKFDTDASAVKKYIRELWPADRNERYYDAMGPGFILGSVIERDFADEFNYPLLSIAFPVTNRVIFNRSYAGINGALTLTEDIFSLLVAGR</sequence>
<feature type="domain" description="Nitrogenase/oxidoreductase component 1" evidence="1">
    <location>
        <begin position="12"/>
        <end position="441"/>
    </location>
</feature>
<dbReference type="AlphaFoldDB" id="A0A315ZYL7"/>
<dbReference type="GO" id="GO:0016491">
    <property type="term" value="F:oxidoreductase activity"/>
    <property type="evidence" value="ECO:0007669"/>
    <property type="project" value="InterPro"/>
</dbReference>
<name>A0A315ZYL7_9FIRM</name>
<evidence type="ECO:0000313" key="2">
    <source>
        <dbReference type="EMBL" id="SUQ13740.1"/>
    </source>
</evidence>
<gene>
    <name evidence="2" type="ORF">SAMN05216529_10451</name>
</gene>
<evidence type="ECO:0000313" key="3">
    <source>
        <dbReference type="Proteomes" id="UP000254051"/>
    </source>
</evidence>
<accession>A0A315ZYL7</accession>
<dbReference type="Gene3D" id="3.40.50.1980">
    <property type="entry name" value="Nitrogenase molybdenum iron protein domain"/>
    <property type="match status" value="3"/>
</dbReference>
<dbReference type="SUPFAM" id="SSF53807">
    <property type="entry name" value="Helical backbone' metal receptor"/>
    <property type="match status" value="1"/>
</dbReference>
<organism evidence="2 3">
    <name type="scientific">Faecalicatena contorta</name>
    <dbReference type="NCBI Taxonomy" id="39482"/>
    <lineage>
        <taxon>Bacteria</taxon>
        <taxon>Bacillati</taxon>
        <taxon>Bacillota</taxon>
        <taxon>Clostridia</taxon>
        <taxon>Lachnospirales</taxon>
        <taxon>Lachnospiraceae</taxon>
        <taxon>Faecalicatena</taxon>
    </lineage>
</organism>
<dbReference type="Proteomes" id="UP000254051">
    <property type="component" value="Unassembled WGS sequence"/>
</dbReference>
<dbReference type="Pfam" id="PF00148">
    <property type="entry name" value="Oxidored_nitro"/>
    <property type="match status" value="1"/>
</dbReference>
<protein>
    <submittedName>
        <fullName evidence="2">Nitrogenase molybdenum-iron protein beta chain</fullName>
    </submittedName>
</protein>
<dbReference type="OrthoDB" id="9802175at2"/>
<dbReference type="PANTHER" id="PTHR33712">
    <property type="entry name" value="LIGHT-INDEPENDENT PROTOCHLOROPHYLLIDE REDUCTASE SUBUNIT B"/>
    <property type="match status" value="1"/>
</dbReference>
<dbReference type="PANTHER" id="PTHR33712:SF7">
    <property type="entry name" value="LIGHT-INDEPENDENT PROTOCHLOROPHYLLIDE REDUCTASE SUBUNIT B"/>
    <property type="match status" value="1"/>
</dbReference>
<dbReference type="InterPro" id="IPR050152">
    <property type="entry name" value="ChlB/BchB/BchZ"/>
</dbReference>
<dbReference type="EMBL" id="UHJJ01000004">
    <property type="protein sequence ID" value="SUQ13740.1"/>
    <property type="molecule type" value="Genomic_DNA"/>
</dbReference>
<proteinExistence type="predicted"/>
<dbReference type="InterPro" id="IPR000510">
    <property type="entry name" value="Nase/OxRdtase_comp1"/>
</dbReference>
<keyword evidence="3" id="KW-1185">Reference proteome</keyword>
<reference evidence="3" key="1">
    <citation type="submission" date="2017-07" db="EMBL/GenBank/DDBJ databases">
        <authorList>
            <person name="Varghese N."/>
            <person name="Submissions S."/>
        </authorList>
    </citation>
    <scope>NUCLEOTIDE SEQUENCE [LARGE SCALE GENOMIC DNA]</scope>
    <source>
        <strain evidence="3">NLAE-zl-C134</strain>
    </source>
</reference>
<evidence type="ECO:0000259" key="1">
    <source>
        <dbReference type="Pfam" id="PF00148"/>
    </source>
</evidence>